<evidence type="ECO:0000256" key="1">
    <source>
        <dbReference type="SAM" id="Coils"/>
    </source>
</evidence>
<dbReference type="FunCoup" id="Q54FF9">
    <property type="interactions" value="2"/>
</dbReference>
<keyword evidence="1" id="KW-0175">Coiled coil</keyword>
<dbReference type="HOGENOM" id="CLU_710650_0_0_1"/>
<organism evidence="3 4">
    <name type="scientific">Dictyostelium discoideum</name>
    <name type="common">Social amoeba</name>
    <dbReference type="NCBI Taxonomy" id="44689"/>
    <lineage>
        <taxon>Eukaryota</taxon>
        <taxon>Amoebozoa</taxon>
        <taxon>Evosea</taxon>
        <taxon>Eumycetozoa</taxon>
        <taxon>Dictyostelia</taxon>
        <taxon>Dictyosteliales</taxon>
        <taxon>Dictyosteliaceae</taxon>
        <taxon>Dictyostelium</taxon>
    </lineage>
</organism>
<evidence type="ECO:0000313" key="4">
    <source>
        <dbReference type="Proteomes" id="UP000002195"/>
    </source>
</evidence>
<dbReference type="PANTHER" id="PTHR34871:SF1">
    <property type="entry name" value="DUF5898 DOMAIN-CONTAINING PROTEIN"/>
    <property type="match status" value="1"/>
</dbReference>
<dbReference type="PaxDb" id="44689-DDB0219617"/>
<dbReference type="Pfam" id="PF19250">
    <property type="entry name" value="DUF5898"/>
    <property type="match status" value="1"/>
</dbReference>
<comment type="caution">
    <text evidence="3">The sequence shown here is derived from an EMBL/GenBank/DDBJ whole genome shotgun (WGS) entry which is preliminary data.</text>
</comment>
<sequence length="389" mass="44884">MRGNNLDYKKAYEELLEKEKEHQKIKKKNFKKKKKKIKKKEKERSIRHLIDNGIPKCIITSTSQSSSNHDSCQLQPSTWVGIPNFEDLLEKNGDKESSVLSLYRNSDTFTARNEYELYNFTNPIIRDALKLCGLEHEISIVSQEDIVGLQPDHWLLKSKTNYIGLIQVECNEDSFHEPKVIGQMFDYLMDLSYRFGKLQAFGLLLTYNKAMTVSTHDSLKSAAANIQTSALPDQISKTMKKEDYGTPFGELKLIKTYAAKDHLVMPFIKPIGNDDYNSTDFMDLISTAADTFSSKGYEHMDLHIRHICKYKKNEKCEYIFIDLSRVSKVTDKDQAKQRMINCILKDLEKIRYNHSLTDNEQPNSSIAHANLERFSNPFTIPLTPNDKSK</sequence>
<proteinExistence type="predicted"/>
<evidence type="ECO:0000259" key="2">
    <source>
        <dbReference type="Pfam" id="PF19250"/>
    </source>
</evidence>
<dbReference type="InParanoid" id="Q54FF9"/>
<protein>
    <recommendedName>
        <fullName evidence="2">DUF5898 domain-containing protein</fullName>
    </recommendedName>
</protein>
<dbReference type="RefSeq" id="XP_635512.1">
    <property type="nucleotide sequence ID" value="XM_630420.1"/>
</dbReference>
<accession>Q54FF9</accession>
<dbReference type="EMBL" id="AAFI02000171">
    <property type="protein sequence ID" value="EAL62013.1"/>
    <property type="molecule type" value="Genomic_DNA"/>
</dbReference>
<reference evidence="3 4" key="1">
    <citation type="journal article" date="2005" name="Nature">
        <title>The genome of the social amoeba Dictyostelium discoideum.</title>
        <authorList>
            <consortium name="The Dictyostelium discoideum Sequencing Consortium"/>
            <person name="Eichinger L."/>
            <person name="Pachebat J.A."/>
            <person name="Glockner G."/>
            <person name="Rajandream M.A."/>
            <person name="Sucgang R."/>
            <person name="Berriman M."/>
            <person name="Song J."/>
            <person name="Olsen R."/>
            <person name="Szafranski K."/>
            <person name="Xu Q."/>
            <person name="Tunggal B."/>
            <person name="Kummerfeld S."/>
            <person name="Madera M."/>
            <person name="Konfortov B.A."/>
            <person name="Rivero F."/>
            <person name="Bankier A.T."/>
            <person name="Lehmann R."/>
            <person name="Hamlin N."/>
            <person name="Davies R."/>
            <person name="Gaudet P."/>
            <person name="Fey P."/>
            <person name="Pilcher K."/>
            <person name="Chen G."/>
            <person name="Saunders D."/>
            <person name="Sodergren E."/>
            <person name="Davis P."/>
            <person name="Kerhornou A."/>
            <person name="Nie X."/>
            <person name="Hall N."/>
            <person name="Anjard C."/>
            <person name="Hemphill L."/>
            <person name="Bason N."/>
            <person name="Farbrother P."/>
            <person name="Desany B."/>
            <person name="Just E."/>
            <person name="Morio T."/>
            <person name="Rost R."/>
            <person name="Churcher C."/>
            <person name="Cooper J."/>
            <person name="Haydock S."/>
            <person name="van Driessche N."/>
            <person name="Cronin A."/>
            <person name="Goodhead I."/>
            <person name="Muzny D."/>
            <person name="Mourier T."/>
            <person name="Pain A."/>
            <person name="Lu M."/>
            <person name="Harper D."/>
            <person name="Lindsay R."/>
            <person name="Hauser H."/>
            <person name="James K."/>
            <person name="Quiles M."/>
            <person name="Madan Babu M."/>
            <person name="Saito T."/>
            <person name="Buchrieser C."/>
            <person name="Wardroper A."/>
            <person name="Felder M."/>
            <person name="Thangavelu M."/>
            <person name="Johnson D."/>
            <person name="Knights A."/>
            <person name="Loulseged H."/>
            <person name="Mungall K."/>
            <person name="Oliver K."/>
            <person name="Price C."/>
            <person name="Quail M.A."/>
            <person name="Urushihara H."/>
            <person name="Hernandez J."/>
            <person name="Rabbinowitsch E."/>
            <person name="Steffen D."/>
            <person name="Sanders M."/>
            <person name="Ma J."/>
            <person name="Kohara Y."/>
            <person name="Sharp S."/>
            <person name="Simmonds M."/>
            <person name="Spiegler S."/>
            <person name="Tivey A."/>
            <person name="Sugano S."/>
            <person name="White B."/>
            <person name="Walker D."/>
            <person name="Woodward J."/>
            <person name="Winckler T."/>
            <person name="Tanaka Y."/>
            <person name="Shaulsky G."/>
            <person name="Schleicher M."/>
            <person name="Weinstock G."/>
            <person name="Rosenthal A."/>
            <person name="Cox E.C."/>
            <person name="Chisholm R.L."/>
            <person name="Gibbs R."/>
            <person name="Loomis W.F."/>
            <person name="Platzer M."/>
            <person name="Kay R.R."/>
            <person name="Williams J."/>
            <person name="Dear P.H."/>
            <person name="Noegel A.A."/>
            <person name="Barrell B."/>
            <person name="Kuspa A."/>
        </authorList>
    </citation>
    <scope>NUCLEOTIDE SEQUENCE [LARGE SCALE GENOMIC DNA]</scope>
    <source>
        <strain evidence="3 4">AX4</strain>
    </source>
</reference>
<dbReference type="PANTHER" id="PTHR34871">
    <property type="entry name" value="DUF5898 DOMAIN-CONTAINING PROTEIN"/>
    <property type="match status" value="1"/>
</dbReference>
<dbReference type="AlphaFoldDB" id="Q54FF9"/>
<dbReference type="KEGG" id="ddi:DDB_G0290897"/>
<name>Q54FF9_DICDI</name>
<dbReference type="Proteomes" id="UP000002195">
    <property type="component" value="Unassembled WGS sequence"/>
</dbReference>
<dbReference type="GeneID" id="8627879"/>
<feature type="domain" description="DUF5898" evidence="2">
    <location>
        <begin position="199"/>
        <end position="310"/>
    </location>
</feature>
<keyword evidence="4" id="KW-1185">Reference proteome</keyword>
<feature type="coiled-coil region" evidence="1">
    <location>
        <begin position="8"/>
        <end position="40"/>
    </location>
</feature>
<evidence type="ECO:0000313" key="3">
    <source>
        <dbReference type="EMBL" id="EAL62013.1"/>
    </source>
</evidence>
<dbReference type="VEuPathDB" id="AmoebaDB:DDB_G0290897"/>
<dbReference type="InterPro" id="IPR045417">
    <property type="entry name" value="DUF5898"/>
</dbReference>
<gene>
    <name evidence="3" type="ORF">DDB_G0290897</name>
</gene>